<evidence type="ECO:0000313" key="9">
    <source>
        <dbReference type="Proteomes" id="UP000284706"/>
    </source>
</evidence>
<dbReference type="GO" id="GO:0003959">
    <property type="term" value="F:NADPH dehydrogenase activity"/>
    <property type="evidence" value="ECO:0007669"/>
    <property type="project" value="InterPro"/>
</dbReference>
<evidence type="ECO:0000256" key="6">
    <source>
        <dbReference type="SAM" id="MobiDB-lite"/>
    </source>
</evidence>
<dbReference type="CDD" id="cd02932">
    <property type="entry name" value="OYE_YqiM_FMN"/>
    <property type="match status" value="1"/>
</dbReference>
<dbReference type="Gene3D" id="3.20.20.70">
    <property type="entry name" value="Aldolase class I"/>
    <property type="match status" value="1"/>
</dbReference>
<feature type="domain" description="NADH:flavin oxidoreductase/NADH oxidase N-terminal" evidence="7">
    <location>
        <begin position="42"/>
        <end position="402"/>
    </location>
</feature>
<evidence type="ECO:0000256" key="3">
    <source>
        <dbReference type="ARBA" id="ARBA00022643"/>
    </source>
</evidence>
<dbReference type="PANTHER" id="PTHR43303">
    <property type="entry name" value="NADPH DEHYDROGENASE C23G7.10C-RELATED"/>
    <property type="match status" value="1"/>
</dbReference>
<comment type="cofactor">
    <cofactor evidence="1">
        <name>FMN</name>
        <dbReference type="ChEBI" id="CHEBI:58210"/>
    </cofactor>
</comment>
<protein>
    <recommendedName>
        <fullName evidence="7">NADH:flavin oxidoreductase/NADH oxidase N-terminal domain-containing protein</fullName>
    </recommendedName>
</protein>
<feature type="compositionally biased region" description="Polar residues" evidence="6">
    <location>
        <begin position="1"/>
        <end position="12"/>
    </location>
</feature>
<comment type="caution">
    <text evidence="8">The sequence shown here is derived from an EMBL/GenBank/DDBJ whole genome shotgun (WGS) entry which is preliminary data.</text>
</comment>
<dbReference type="FunCoup" id="A0A409WEM0">
    <property type="interactions" value="1"/>
</dbReference>
<keyword evidence="9" id="KW-1185">Reference proteome</keyword>
<dbReference type="GO" id="GO:0050661">
    <property type="term" value="F:NADP binding"/>
    <property type="evidence" value="ECO:0007669"/>
    <property type="project" value="InterPro"/>
</dbReference>
<dbReference type="SUPFAM" id="SSF51395">
    <property type="entry name" value="FMN-linked oxidoreductases"/>
    <property type="match status" value="1"/>
</dbReference>
<reference evidence="8 9" key="1">
    <citation type="journal article" date="2018" name="Evol. Lett.">
        <title>Horizontal gene cluster transfer increased hallucinogenic mushroom diversity.</title>
        <authorList>
            <person name="Reynolds H.T."/>
            <person name="Vijayakumar V."/>
            <person name="Gluck-Thaler E."/>
            <person name="Korotkin H.B."/>
            <person name="Matheny P.B."/>
            <person name="Slot J.C."/>
        </authorList>
    </citation>
    <scope>NUCLEOTIDE SEQUENCE [LARGE SCALE GENOMIC DNA]</scope>
    <source>
        <strain evidence="8 9">SRW20</strain>
    </source>
</reference>
<dbReference type="InterPro" id="IPR013785">
    <property type="entry name" value="Aldolase_TIM"/>
</dbReference>
<dbReference type="AlphaFoldDB" id="A0A409WEM0"/>
<dbReference type="InterPro" id="IPR001155">
    <property type="entry name" value="OxRdtase_FMN_N"/>
</dbReference>
<proteinExistence type="predicted"/>
<evidence type="ECO:0000256" key="1">
    <source>
        <dbReference type="ARBA" id="ARBA00001917"/>
    </source>
</evidence>
<keyword evidence="2" id="KW-0285">Flavoprotein</keyword>
<dbReference type="PANTHER" id="PTHR43303:SF4">
    <property type="entry name" value="NADPH DEHYDROGENASE C23G7.10C-RELATED"/>
    <property type="match status" value="1"/>
</dbReference>
<keyword evidence="3" id="KW-0288">FMN</keyword>
<dbReference type="Pfam" id="PF00724">
    <property type="entry name" value="Oxidored_FMN"/>
    <property type="match status" value="1"/>
</dbReference>
<dbReference type="InParanoid" id="A0A409WEM0"/>
<name>A0A409WEM0_9AGAR</name>
<evidence type="ECO:0000256" key="5">
    <source>
        <dbReference type="ARBA" id="ARBA00023002"/>
    </source>
</evidence>
<organism evidence="8 9">
    <name type="scientific">Gymnopilus dilepis</name>
    <dbReference type="NCBI Taxonomy" id="231916"/>
    <lineage>
        <taxon>Eukaryota</taxon>
        <taxon>Fungi</taxon>
        <taxon>Dikarya</taxon>
        <taxon>Basidiomycota</taxon>
        <taxon>Agaricomycotina</taxon>
        <taxon>Agaricomycetes</taxon>
        <taxon>Agaricomycetidae</taxon>
        <taxon>Agaricales</taxon>
        <taxon>Agaricineae</taxon>
        <taxon>Hymenogastraceae</taxon>
        <taxon>Gymnopilus</taxon>
    </lineage>
</organism>
<dbReference type="OrthoDB" id="72788at2759"/>
<evidence type="ECO:0000313" key="8">
    <source>
        <dbReference type="EMBL" id="PPQ76965.1"/>
    </source>
</evidence>
<sequence>MSHQPSNKNIPAQNIPYFTPAQSPPAGTASDPQPDGRSIPIVFQPIRIRGVTFPNRIWLSPLCQYSAENGKMTPWHMAHLGGIISRGPGHSMIEATAVLPNGRITPEDVGIWSDDQLGYMTEIVTFAHSQSQKIGIQLAHAGRKASTVAPWITGDATAHEDVGGWPHEVVAPSAIPFSKGFPLPKELTKEGIKEVVDAFEAGAKRALKAGFDVIEIHAAHGYLLSEFLSPASNKRTDDFGGSFENRVRLLLEIADRIRAVIPQAMPLFVRVSGTDWLEESLPNEPSWKSNDTVMLAKILYDHGVDLLDVSSGGNHPMQKIKGGPAYQTWLAEEVMKGVGAEAAYPSAKSDRTADGARPPRMLVATVGAIRCGVLAEQQLKDGRADVVLLGRGFQKNPGTVWTFADELDNLDVKVANQIGWGFKGRGKKVLEGEEKDKPHNPK</sequence>
<accession>A0A409WEM0</accession>
<dbReference type="EMBL" id="NHYE01005098">
    <property type="protein sequence ID" value="PPQ76965.1"/>
    <property type="molecule type" value="Genomic_DNA"/>
</dbReference>
<evidence type="ECO:0000256" key="4">
    <source>
        <dbReference type="ARBA" id="ARBA00022857"/>
    </source>
</evidence>
<keyword evidence="4" id="KW-0521">NADP</keyword>
<dbReference type="Proteomes" id="UP000284706">
    <property type="component" value="Unassembled WGS sequence"/>
</dbReference>
<dbReference type="GO" id="GO:0010181">
    <property type="term" value="F:FMN binding"/>
    <property type="evidence" value="ECO:0007669"/>
    <property type="project" value="InterPro"/>
</dbReference>
<dbReference type="STRING" id="231916.A0A409WEM0"/>
<feature type="region of interest" description="Disordered" evidence="6">
    <location>
        <begin position="1"/>
        <end position="38"/>
    </location>
</feature>
<keyword evidence="5" id="KW-0560">Oxidoreductase</keyword>
<gene>
    <name evidence="8" type="ORF">CVT26_007837</name>
</gene>
<dbReference type="InterPro" id="IPR044152">
    <property type="entry name" value="YqjM-like"/>
</dbReference>
<evidence type="ECO:0000256" key="2">
    <source>
        <dbReference type="ARBA" id="ARBA00022630"/>
    </source>
</evidence>
<evidence type="ECO:0000259" key="7">
    <source>
        <dbReference type="Pfam" id="PF00724"/>
    </source>
</evidence>